<evidence type="ECO:0000256" key="1">
    <source>
        <dbReference type="SAM" id="SignalP"/>
    </source>
</evidence>
<reference evidence="2" key="1">
    <citation type="submission" date="2022-01" db="EMBL/GenBank/DDBJ databases">
        <title>Whole genome-based taxonomy of the Shewanellaceae.</title>
        <authorList>
            <person name="Martin-Rodriguez A.J."/>
        </authorList>
    </citation>
    <scope>NUCLEOTIDE SEQUENCE</scope>
    <source>
        <strain evidence="2">KCTC 23973</strain>
    </source>
</reference>
<evidence type="ECO:0000313" key="2">
    <source>
        <dbReference type="EMBL" id="MCL1139965.1"/>
    </source>
</evidence>
<sequence length="238" mass="25646">MKFCLVTGTGILLANSVFASEVPLEAFAGKSPLPDQELAEMRGKYTENGQDFYFGLHMQTHYINEQGLSQQVHMQVELANAENGPAMRITVADNVFNANDNVNLSVNGQQRGLLQSIQIAGDFNQVNNQFDLEQGHLAPLHNGVEIVIGQTLVNSRGDVVYSTASGQLGYEVGMSSASFAQGVASQGGNGQLVQSIRVDGAFHQVSNHSLIRYNGISLGVKQRQLLGMQVRDIIGIGL</sequence>
<gene>
    <name evidence="2" type="ORF">L2740_15575</name>
</gene>
<keyword evidence="1" id="KW-0732">Signal</keyword>
<evidence type="ECO:0000313" key="3">
    <source>
        <dbReference type="Proteomes" id="UP001139293"/>
    </source>
</evidence>
<dbReference type="RefSeq" id="WP_248951036.1">
    <property type="nucleotide sequence ID" value="NZ_JAKILB010000010.1"/>
</dbReference>
<dbReference type="AlphaFoldDB" id="A0A9X1ZHG5"/>
<proteinExistence type="predicted"/>
<accession>A0A9X1ZHG5</accession>
<name>A0A9X1ZHG5_9GAMM</name>
<dbReference type="EMBL" id="JAKILB010000010">
    <property type="protein sequence ID" value="MCL1139965.1"/>
    <property type="molecule type" value="Genomic_DNA"/>
</dbReference>
<organism evidence="2 3">
    <name type="scientific">Shewanella pneumatophori</name>
    <dbReference type="NCBI Taxonomy" id="314092"/>
    <lineage>
        <taxon>Bacteria</taxon>
        <taxon>Pseudomonadati</taxon>
        <taxon>Pseudomonadota</taxon>
        <taxon>Gammaproteobacteria</taxon>
        <taxon>Alteromonadales</taxon>
        <taxon>Shewanellaceae</taxon>
        <taxon>Shewanella</taxon>
    </lineage>
</organism>
<keyword evidence="3" id="KW-1185">Reference proteome</keyword>
<evidence type="ECO:0008006" key="4">
    <source>
        <dbReference type="Google" id="ProtNLM"/>
    </source>
</evidence>
<protein>
    <recommendedName>
        <fullName evidence="4">Curlin associated repeat-containing protein</fullName>
    </recommendedName>
</protein>
<dbReference type="Proteomes" id="UP001139293">
    <property type="component" value="Unassembled WGS sequence"/>
</dbReference>
<comment type="caution">
    <text evidence="2">The sequence shown here is derived from an EMBL/GenBank/DDBJ whole genome shotgun (WGS) entry which is preliminary data.</text>
</comment>
<feature type="signal peptide" evidence="1">
    <location>
        <begin position="1"/>
        <end position="19"/>
    </location>
</feature>
<feature type="chain" id="PRO_5040997114" description="Curlin associated repeat-containing protein" evidence="1">
    <location>
        <begin position="20"/>
        <end position="238"/>
    </location>
</feature>